<evidence type="ECO:0000313" key="3">
    <source>
        <dbReference type="Proteomes" id="UP000530571"/>
    </source>
</evidence>
<dbReference type="EMBL" id="JACIDZ010000001">
    <property type="protein sequence ID" value="MBB4120669.1"/>
    <property type="molecule type" value="Genomic_DNA"/>
</dbReference>
<keyword evidence="3" id="KW-1185">Reference proteome</keyword>
<organism evidence="2 3">
    <name type="scientific">Martelella radicis</name>
    <dbReference type="NCBI Taxonomy" id="1397476"/>
    <lineage>
        <taxon>Bacteria</taxon>
        <taxon>Pseudomonadati</taxon>
        <taxon>Pseudomonadota</taxon>
        <taxon>Alphaproteobacteria</taxon>
        <taxon>Hyphomicrobiales</taxon>
        <taxon>Aurantimonadaceae</taxon>
        <taxon>Martelella</taxon>
    </lineage>
</organism>
<gene>
    <name evidence="2" type="ORF">GGR30_000564</name>
</gene>
<sequence length="50" mass="5472">MFELESKFGSCPGLREEAEAQSVGAKHPERTPNRIYAPGFLLARHLGTTA</sequence>
<name>A0A7W6P9L9_9HYPH</name>
<accession>A0A7W6P9L9</accession>
<dbReference type="AlphaFoldDB" id="A0A7W6P9L9"/>
<evidence type="ECO:0000256" key="1">
    <source>
        <dbReference type="SAM" id="MobiDB-lite"/>
    </source>
</evidence>
<feature type="region of interest" description="Disordered" evidence="1">
    <location>
        <begin position="1"/>
        <end position="31"/>
    </location>
</feature>
<dbReference type="Proteomes" id="UP000530571">
    <property type="component" value="Unassembled WGS sequence"/>
</dbReference>
<evidence type="ECO:0000313" key="2">
    <source>
        <dbReference type="EMBL" id="MBB4120669.1"/>
    </source>
</evidence>
<comment type="caution">
    <text evidence="2">The sequence shown here is derived from an EMBL/GenBank/DDBJ whole genome shotgun (WGS) entry which is preliminary data.</text>
</comment>
<proteinExistence type="predicted"/>
<reference evidence="2 3" key="1">
    <citation type="submission" date="2020-08" db="EMBL/GenBank/DDBJ databases">
        <title>Genomic Encyclopedia of Type Strains, Phase IV (KMG-IV): sequencing the most valuable type-strain genomes for metagenomic binning, comparative biology and taxonomic classification.</title>
        <authorList>
            <person name="Goeker M."/>
        </authorList>
    </citation>
    <scope>NUCLEOTIDE SEQUENCE [LARGE SCALE GENOMIC DNA]</scope>
    <source>
        <strain evidence="2 3">DSM 28101</strain>
    </source>
</reference>
<protein>
    <submittedName>
        <fullName evidence="2">Uncharacterized protein</fullName>
    </submittedName>
</protein>